<accession>A0A182EAP7</accession>
<keyword evidence="2" id="KW-1185">Reference proteome</keyword>
<proteinExistence type="predicted"/>
<evidence type="ECO:0000313" key="1">
    <source>
        <dbReference type="EMBL" id="VDK76105.1"/>
    </source>
</evidence>
<name>A0A182EAP7_ONCOC</name>
<gene>
    <name evidence="1" type="ORF">NOO_LOCUS5125</name>
</gene>
<protein>
    <submittedName>
        <fullName evidence="3">MAM domain-containing protein</fullName>
    </submittedName>
</protein>
<reference evidence="3" key="1">
    <citation type="submission" date="2016-06" db="UniProtKB">
        <authorList>
            <consortium name="WormBaseParasite"/>
        </authorList>
    </citation>
    <scope>IDENTIFICATION</scope>
</reference>
<sequence>MQNDGCDELNLDRHDSVGSSLQSFQQLDIILNEKCGFNNYDMAPVNWENDKRTSCERMYIAPDTSSTDTGWEELGTYANLRSSISSLCKAYPLLPVQTYSHLSVSIFFHPISPDQSRVTKIRNVMLLFKGILRTYGFTACLNPT</sequence>
<reference evidence="1 2" key="2">
    <citation type="submission" date="2018-08" db="EMBL/GenBank/DDBJ databases">
        <authorList>
            <person name="Laetsch R D."/>
            <person name="Stevens L."/>
            <person name="Kumar S."/>
            <person name="Blaxter L. M."/>
        </authorList>
    </citation>
    <scope>NUCLEOTIDE SEQUENCE [LARGE SCALE GENOMIC DNA]</scope>
</reference>
<dbReference type="AlphaFoldDB" id="A0A182EAP7"/>
<evidence type="ECO:0000313" key="2">
    <source>
        <dbReference type="Proteomes" id="UP000271087"/>
    </source>
</evidence>
<dbReference type="Proteomes" id="UP000271087">
    <property type="component" value="Unassembled WGS sequence"/>
</dbReference>
<dbReference type="WBParaSite" id="nOo.2.0.1.t05125-RA">
    <property type="protein sequence ID" value="nOo.2.0.1.t05125-RA"/>
    <property type="gene ID" value="nOo.2.0.1.g05125"/>
</dbReference>
<organism evidence="3">
    <name type="scientific">Onchocerca ochengi</name>
    <name type="common">Filarial nematode worm</name>
    <dbReference type="NCBI Taxonomy" id="42157"/>
    <lineage>
        <taxon>Eukaryota</taxon>
        <taxon>Metazoa</taxon>
        <taxon>Ecdysozoa</taxon>
        <taxon>Nematoda</taxon>
        <taxon>Chromadorea</taxon>
        <taxon>Rhabditida</taxon>
        <taxon>Spirurina</taxon>
        <taxon>Spiruromorpha</taxon>
        <taxon>Filarioidea</taxon>
        <taxon>Onchocercidae</taxon>
        <taxon>Onchocerca</taxon>
    </lineage>
</organism>
<evidence type="ECO:0000313" key="3">
    <source>
        <dbReference type="WBParaSite" id="nOo.2.0.1.t05125-RA"/>
    </source>
</evidence>
<dbReference type="EMBL" id="UYRW01001294">
    <property type="protein sequence ID" value="VDK76105.1"/>
    <property type="molecule type" value="Genomic_DNA"/>
</dbReference>